<keyword evidence="9" id="KW-0282">Flagellum</keyword>
<feature type="region of interest" description="Disordered" evidence="6">
    <location>
        <begin position="113"/>
        <end position="132"/>
    </location>
</feature>
<evidence type="ECO:0000256" key="4">
    <source>
        <dbReference type="ARBA" id="ARBA00023143"/>
    </source>
</evidence>
<evidence type="ECO:0000313" key="9">
    <source>
        <dbReference type="EMBL" id="GAA0498893.1"/>
    </source>
</evidence>
<accession>A0ABN1BJE4</accession>
<name>A0ABN1BJE4_9BACI</name>
<evidence type="ECO:0000259" key="7">
    <source>
        <dbReference type="Pfam" id="PF02465"/>
    </source>
</evidence>
<dbReference type="InterPro" id="IPR010809">
    <property type="entry name" value="FliD_C"/>
</dbReference>
<evidence type="ECO:0000256" key="3">
    <source>
        <dbReference type="ARBA" id="ARBA00023054"/>
    </source>
</evidence>
<keyword evidence="4 5" id="KW-0975">Bacterial flagellum</keyword>
<dbReference type="Proteomes" id="UP001500880">
    <property type="component" value="Unassembled WGS sequence"/>
</dbReference>
<dbReference type="Pfam" id="PF02465">
    <property type="entry name" value="FliD_N"/>
    <property type="match status" value="1"/>
</dbReference>
<evidence type="ECO:0000313" key="10">
    <source>
        <dbReference type="Proteomes" id="UP001500880"/>
    </source>
</evidence>
<comment type="caution">
    <text evidence="9">The sequence shown here is derived from an EMBL/GenBank/DDBJ whole genome shotgun (WGS) entry which is preliminary data.</text>
</comment>
<evidence type="ECO:0000256" key="2">
    <source>
        <dbReference type="ARBA" id="ARBA00011255"/>
    </source>
</evidence>
<dbReference type="Pfam" id="PF07195">
    <property type="entry name" value="FliD_C"/>
    <property type="match status" value="1"/>
</dbReference>
<reference evidence="9 10" key="1">
    <citation type="journal article" date="2019" name="Int. J. Syst. Evol. Microbiol.">
        <title>The Global Catalogue of Microorganisms (GCM) 10K type strain sequencing project: providing services to taxonomists for standard genome sequencing and annotation.</title>
        <authorList>
            <consortium name="The Broad Institute Genomics Platform"/>
            <consortium name="The Broad Institute Genome Sequencing Center for Infectious Disease"/>
            <person name="Wu L."/>
            <person name="Ma J."/>
        </authorList>
    </citation>
    <scope>NUCLEOTIDE SEQUENCE [LARGE SCALE GENOMIC DNA]</scope>
    <source>
        <strain evidence="9 10">JCM 12389</strain>
    </source>
</reference>
<dbReference type="RefSeq" id="WP_343842238.1">
    <property type="nucleotide sequence ID" value="NZ_BAAADO010000006.1"/>
</dbReference>
<protein>
    <recommendedName>
        <fullName evidence="5">Flagellar hook-associated protein 2</fullName>
        <shortName evidence="5">HAP2</shortName>
    </recommendedName>
    <alternativeName>
        <fullName evidence="5">Flagellar cap protein</fullName>
    </alternativeName>
</protein>
<evidence type="ECO:0000256" key="5">
    <source>
        <dbReference type="RuleBase" id="RU362066"/>
    </source>
</evidence>
<comment type="similarity">
    <text evidence="1 5">Belongs to the FliD family.</text>
</comment>
<keyword evidence="9" id="KW-0969">Cilium</keyword>
<proteinExistence type="inferred from homology"/>
<keyword evidence="3" id="KW-0175">Coiled coil</keyword>
<comment type="subunit">
    <text evidence="2 5">Homopentamer.</text>
</comment>
<evidence type="ECO:0000256" key="6">
    <source>
        <dbReference type="SAM" id="MobiDB-lite"/>
    </source>
</evidence>
<dbReference type="PANTHER" id="PTHR30288:SF0">
    <property type="entry name" value="FLAGELLAR HOOK-ASSOCIATED PROTEIN 2"/>
    <property type="match status" value="1"/>
</dbReference>
<organism evidence="9 10">
    <name type="scientific">Salinibacillus aidingensis</name>
    <dbReference type="NCBI Taxonomy" id="237684"/>
    <lineage>
        <taxon>Bacteria</taxon>
        <taxon>Bacillati</taxon>
        <taxon>Bacillota</taxon>
        <taxon>Bacilli</taxon>
        <taxon>Bacillales</taxon>
        <taxon>Bacillaceae</taxon>
        <taxon>Salinibacillus</taxon>
    </lineage>
</organism>
<evidence type="ECO:0000256" key="1">
    <source>
        <dbReference type="ARBA" id="ARBA00009764"/>
    </source>
</evidence>
<feature type="compositionally biased region" description="Basic and acidic residues" evidence="6">
    <location>
        <begin position="118"/>
        <end position="127"/>
    </location>
</feature>
<feature type="domain" description="Flagellar hook-associated protein 2 C-terminal" evidence="8">
    <location>
        <begin position="252"/>
        <end position="517"/>
    </location>
</feature>
<sequence length="527" mass="59523">MSDMRIGGLASGMDIDKMVNDLMKAERMPLQKMEQDQKWMTWKRDAYREMNTSLFNLDQMALDLKMSDTFQSKSTSSSNSAAVTATANTTATEGNYNIQVERLATAAINVSDSGISKPDGEQIDPDKSLSSQADKFKNPIEYGEFEIVTYNEDGNPNDPLTVNVTEDMSLNDVLGEISDSDIGVRAFYNTESDKVVLERTETGNFNQDSSRFLGAEIGFNGQTASFLSDTLQVKNGNYNDAEGKWELNEDGGQDAKFTYNNALTIETHNNQYNLNGVTFNFHNTTATSDPDVYNNVKVSVTNNTDHAVEKITKFVEKYNEVIEKVNGKLTEDRYRDYKPLTDKQKEEMDENEIELWNEKAKSGLLRSDSILSNSLYDMRSAWYGNVDTGSKFSQVAEVGIETTSNYLDGGKLTIDEDKLRNAINEDPEAVQKLFNNDVEGESRGILNRLEDSLQGVRDRISERAGKGGQTLQQYTMGRRLDDLNDRISAFEDRLVQVEDRYWSQFTEMEKAIQRMNSQSNYLMQQFG</sequence>
<dbReference type="InterPro" id="IPR003481">
    <property type="entry name" value="FliD_N"/>
</dbReference>
<keyword evidence="10" id="KW-1185">Reference proteome</keyword>
<gene>
    <name evidence="9" type="ORF">GCM10008986_27520</name>
</gene>
<dbReference type="PANTHER" id="PTHR30288">
    <property type="entry name" value="FLAGELLAR CAP/ASSEMBLY PROTEIN FLID"/>
    <property type="match status" value="1"/>
</dbReference>
<dbReference type="EMBL" id="BAAADO010000006">
    <property type="protein sequence ID" value="GAA0498893.1"/>
    <property type="molecule type" value="Genomic_DNA"/>
</dbReference>
<feature type="domain" description="Flagellar hook-associated protein 2 N-terminal" evidence="7">
    <location>
        <begin position="11"/>
        <end position="107"/>
    </location>
</feature>
<keyword evidence="5" id="KW-0964">Secreted</keyword>
<comment type="subcellular location">
    <subcellularLocation>
        <location evidence="5">Secreted</location>
    </subcellularLocation>
    <subcellularLocation>
        <location evidence="5">Bacterial flagellum</location>
    </subcellularLocation>
</comment>
<evidence type="ECO:0000259" key="8">
    <source>
        <dbReference type="Pfam" id="PF07195"/>
    </source>
</evidence>
<comment type="function">
    <text evidence="5">Required for morphogenesis and for the elongation of the flagellar filament by facilitating polymerization of the flagellin monomers at the tip of growing filament. Forms a capping structure, which prevents flagellin subunits (transported through the central channel of the flagellum) from leaking out without polymerization at the distal end.</text>
</comment>
<dbReference type="NCBIfam" id="NF005833">
    <property type="entry name" value="PRK07737.1"/>
    <property type="match status" value="1"/>
</dbReference>
<keyword evidence="9" id="KW-0966">Cell projection</keyword>
<dbReference type="InterPro" id="IPR040026">
    <property type="entry name" value="FliD"/>
</dbReference>